<evidence type="ECO:0000313" key="5">
    <source>
        <dbReference type="Proteomes" id="UP001286313"/>
    </source>
</evidence>
<evidence type="ECO:0000259" key="2">
    <source>
        <dbReference type="Pfam" id="PF01498"/>
    </source>
</evidence>
<dbReference type="Pfam" id="PF13551">
    <property type="entry name" value="HTH_29"/>
    <property type="match status" value="1"/>
</dbReference>
<dbReference type="PANTHER" id="PTHR23022:SF134">
    <property type="entry name" value="TRANSPOSABLE ELEMENT TC1 TRANSPOSASE"/>
    <property type="match status" value="1"/>
</dbReference>
<accession>A0AAE1L236</accession>
<proteinExistence type="predicted"/>
<dbReference type="InterPro" id="IPR009057">
    <property type="entry name" value="Homeodomain-like_sf"/>
</dbReference>
<dbReference type="EMBL" id="JAWQEG010000247">
    <property type="protein sequence ID" value="KAK3892764.1"/>
    <property type="molecule type" value="Genomic_DNA"/>
</dbReference>
<dbReference type="GO" id="GO:0003677">
    <property type="term" value="F:DNA binding"/>
    <property type="evidence" value="ECO:0007669"/>
    <property type="project" value="InterPro"/>
</dbReference>
<keyword evidence="5" id="KW-1185">Reference proteome</keyword>
<organism evidence="4 5">
    <name type="scientific">Petrolisthes cinctipes</name>
    <name type="common">Flat porcelain crab</name>
    <dbReference type="NCBI Taxonomy" id="88211"/>
    <lineage>
        <taxon>Eukaryota</taxon>
        <taxon>Metazoa</taxon>
        <taxon>Ecdysozoa</taxon>
        <taxon>Arthropoda</taxon>
        <taxon>Crustacea</taxon>
        <taxon>Multicrustacea</taxon>
        <taxon>Malacostraca</taxon>
        <taxon>Eumalacostraca</taxon>
        <taxon>Eucarida</taxon>
        <taxon>Decapoda</taxon>
        <taxon>Pleocyemata</taxon>
        <taxon>Anomura</taxon>
        <taxon>Galatheoidea</taxon>
        <taxon>Porcellanidae</taxon>
        <taxon>Petrolisthes</taxon>
    </lineage>
</organism>
<protein>
    <recommendedName>
        <fullName evidence="2">Transposase Tc1-like domain-containing protein</fullName>
    </recommendedName>
</protein>
<gene>
    <name evidence="3" type="ORF">Pcinc_003352</name>
    <name evidence="4" type="ORF">Pcinc_003381</name>
</gene>
<sequence>MEQPRARIHQRAHFPTGRADRPEVISARAAIVGMRDAGMPLKAIARARGITIKTVRRWIRRWDGEGKVANRPRNGRPRILSEADDRRNVEALMETPHTSAVDLTQKLQLACNPETTRRHINEAGIKCSFPAQKEKLTKANRDMRLAFARRYTQDIYDQEFWNTVIWTDENSFSTTAARQHVCWRLPNRRYERRNIQEVQRSGLCSLSFHG</sequence>
<dbReference type="Gene3D" id="1.10.10.10">
    <property type="entry name" value="Winged helix-like DNA-binding domain superfamily/Winged helix DNA-binding domain"/>
    <property type="match status" value="1"/>
</dbReference>
<dbReference type="AlphaFoldDB" id="A0AAE1L236"/>
<dbReference type="Proteomes" id="UP001286313">
    <property type="component" value="Unassembled WGS sequence"/>
</dbReference>
<dbReference type="InterPro" id="IPR036388">
    <property type="entry name" value="WH-like_DNA-bd_sf"/>
</dbReference>
<dbReference type="GO" id="GO:0015074">
    <property type="term" value="P:DNA integration"/>
    <property type="evidence" value="ECO:0007669"/>
    <property type="project" value="InterPro"/>
</dbReference>
<dbReference type="InterPro" id="IPR036397">
    <property type="entry name" value="RNaseH_sf"/>
</dbReference>
<dbReference type="GO" id="GO:0005634">
    <property type="term" value="C:nucleus"/>
    <property type="evidence" value="ECO:0007669"/>
    <property type="project" value="UniProtKB-SubCell"/>
</dbReference>
<dbReference type="Gene3D" id="3.30.420.10">
    <property type="entry name" value="Ribonuclease H-like superfamily/Ribonuclease H"/>
    <property type="match status" value="1"/>
</dbReference>
<reference evidence="4" key="1">
    <citation type="submission" date="2023-10" db="EMBL/GenBank/DDBJ databases">
        <title>Genome assemblies of two species of porcelain crab, Petrolisthes cinctipes and Petrolisthes manimaculis (Anomura: Porcellanidae).</title>
        <authorList>
            <person name="Angst P."/>
        </authorList>
    </citation>
    <scope>NUCLEOTIDE SEQUENCE</scope>
    <source>
        <strain evidence="4">PB745_01</strain>
        <tissue evidence="4">Gill</tissue>
    </source>
</reference>
<name>A0AAE1L236_PETCI</name>
<dbReference type="EMBL" id="JAWQEG010000247">
    <property type="protein sequence ID" value="KAK3892793.1"/>
    <property type="molecule type" value="Genomic_DNA"/>
</dbReference>
<comment type="subcellular location">
    <subcellularLocation>
        <location evidence="1">Nucleus</location>
    </subcellularLocation>
</comment>
<evidence type="ECO:0000256" key="1">
    <source>
        <dbReference type="ARBA" id="ARBA00004123"/>
    </source>
</evidence>
<dbReference type="GO" id="GO:0006313">
    <property type="term" value="P:DNA transposition"/>
    <property type="evidence" value="ECO:0007669"/>
    <property type="project" value="InterPro"/>
</dbReference>
<dbReference type="SUPFAM" id="SSF46689">
    <property type="entry name" value="Homeodomain-like"/>
    <property type="match status" value="1"/>
</dbReference>
<dbReference type="PANTHER" id="PTHR23022">
    <property type="entry name" value="TRANSPOSABLE ELEMENT-RELATED"/>
    <property type="match status" value="1"/>
</dbReference>
<dbReference type="InterPro" id="IPR052338">
    <property type="entry name" value="Transposase_5"/>
</dbReference>
<dbReference type="InterPro" id="IPR002492">
    <property type="entry name" value="Transposase_Tc1-like"/>
</dbReference>
<dbReference type="Pfam" id="PF01498">
    <property type="entry name" value="HTH_Tnp_Tc3_2"/>
    <property type="match status" value="1"/>
</dbReference>
<evidence type="ECO:0000313" key="3">
    <source>
        <dbReference type="EMBL" id="KAK3892764.1"/>
    </source>
</evidence>
<comment type="caution">
    <text evidence="4">The sequence shown here is derived from an EMBL/GenBank/DDBJ whole genome shotgun (WGS) entry which is preliminary data.</text>
</comment>
<evidence type="ECO:0000313" key="4">
    <source>
        <dbReference type="EMBL" id="KAK3892793.1"/>
    </source>
</evidence>
<feature type="domain" description="Transposase Tc1-like" evidence="2">
    <location>
        <begin position="89"/>
        <end position="152"/>
    </location>
</feature>